<dbReference type="PANTHER" id="PTHR33231:SF1">
    <property type="entry name" value="30S RIBOSOMAL PROTEIN"/>
    <property type="match status" value="1"/>
</dbReference>
<dbReference type="Gene3D" id="3.30.505.50">
    <property type="entry name" value="Sigma 54 modulation/S30EA ribosomal protein, C-terminal domain"/>
    <property type="match status" value="2"/>
</dbReference>
<dbReference type="OrthoDB" id="3825664at2"/>
<dbReference type="InterPro" id="IPR036567">
    <property type="entry name" value="RHF-like"/>
</dbReference>
<keyword evidence="4" id="KW-1185">Reference proteome</keyword>
<comment type="caution">
    <text evidence="3">The sequence shown here is derived from an EMBL/GenBank/DDBJ whole genome shotgun (WGS) entry which is preliminary data.</text>
</comment>
<evidence type="ECO:0000313" key="4">
    <source>
        <dbReference type="Proteomes" id="UP000305921"/>
    </source>
</evidence>
<feature type="compositionally biased region" description="Basic and acidic residues" evidence="1">
    <location>
        <begin position="80"/>
        <end position="97"/>
    </location>
</feature>
<evidence type="ECO:0000256" key="1">
    <source>
        <dbReference type="SAM" id="MobiDB-lite"/>
    </source>
</evidence>
<feature type="compositionally biased region" description="Basic and acidic residues" evidence="1">
    <location>
        <begin position="203"/>
        <end position="238"/>
    </location>
</feature>
<feature type="region of interest" description="Disordered" evidence="1">
    <location>
        <begin position="201"/>
        <end position="245"/>
    </location>
</feature>
<dbReference type="InterPro" id="IPR050574">
    <property type="entry name" value="HPF/YfiA_ribosome-assoc"/>
</dbReference>
<feature type="domain" description="Sigma 54 modulation/S30EA ribosomal protein C-terminal" evidence="2">
    <location>
        <begin position="235"/>
        <end position="282"/>
    </location>
</feature>
<sequence>MPGRPQRSPRCRRSWSACRSCPGIGQQSRGPPAESGGAAAKKRAGTTRCGPKGPPEWPNSPRMPGSRVQVGPGDDPNGTDLERRAGERLGATEKEPSMNRLKSSPTADVLVNSRGPVPEGASEYAREKMLAAIAHVSSPVLAVRAQLTQAANPSASRPATAQAVVDVNGCPVRAHVAADTMFEAVDLLQDRLAARLARTRRHIGSEHRGGPAAEEASREHRGQGRRPDRQQQPAEERRVVRHKSFSLGRQTPEDAVIDMESMGYDFWLFTDMTSGHDSVVYRDGRSGRHRLASAGTVSPAHEAGPLLGVSSAPVPECSLDEAVRRMRLTGLPFLFFADSATGRGRVLYHRCDGHYGLITPAR</sequence>
<gene>
    <name evidence="3" type="ORF">FEF34_26815</name>
</gene>
<accession>A0A5R9EDW5</accession>
<dbReference type="Gene3D" id="3.30.160.100">
    <property type="entry name" value="Ribosome hibernation promotion factor-like"/>
    <property type="match status" value="1"/>
</dbReference>
<dbReference type="SUPFAM" id="SSF69754">
    <property type="entry name" value="Ribosome binding protein Y (YfiA homologue)"/>
    <property type="match status" value="1"/>
</dbReference>
<reference evidence="3 4" key="1">
    <citation type="submission" date="2019-05" db="EMBL/GenBank/DDBJ databases">
        <title>Streptomyces marianii sp. nov., a novel marine actinomycete from southern coast of India.</title>
        <authorList>
            <person name="Iniyan A.M."/>
            <person name="Wink J."/>
            <person name="Ramprasad E."/>
            <person name="Ramana C.V."/>
            <person name="Bunk B."/>
            <person name="Sproer C."/>
            <person name="Joseph F.-J.R.S."/>
            <person name="Vincent S.G.P."/>
        </authorList>
    </citation>
    <scope>NUCLEOTIDE SEQUENCE [LARGE SCALE GENOMIC DNA]</scope>
    <source>
        <strain evidence="3 4">ICN19</strain>
    </source>
</reference>
<dbReference type="InterPro" id="IPR038416">
    <property type="entry name" value="Ribosom_S30AE_C_sf"/>
</dbReference>
<name>A0A5R9EDW5_9ACTN</name>
<dbReference type="Pfam" id="PF16321">
    <property type="entry name" value="Ribosom_S30AE_C"/>
    <property type="match status" value="2"/>
</dbReference>
<dbReference type="InterPro" id="IPR032528">
    <property type="entry name" value="Ribosom_S30AE_C"/>
</dbReference>
<feature type="region of interest" description="Disordered" evidence="1">
    <location>
        <begin position="1"/>
        <end position="114"/>
    </location>
</feature>
<dbReference type="EMBL" id="VAWE01000001">
    <property type="protein sequence ID" value="TLQ46123.1"/>
    <property type="molecule type" value="Genomic_DNA"/>
</dbReference>
<dbReference type="GO" id="GO:0043024">
    <property type="term" value="F:ribosomal small subunit binding"/>
    <property type="evidence" value="ECO:0007669"/>
    <property type="project" value="TreeGrafter"/>
</dbReference>
<protein>
    <submittedName>
        <fullName evidence="3">HPF/RaiA family ribosome-associated protein</fullName>
    </submittedName>
</protein>
<dbReference type="PANTHER" id="PTHR33231">
    <property type="entry name" value="30S RIBOSOMAL PROTEIN"/>
    <property type="match status" value="1"/>
</dbReference>
<dbReference type="GO" id="GO:0045900">
    <property type="term" value="P:negative regulation of translational elongation"/>
    <property type="evidence" value="ECO:0007669"/>
    <property type="project" value="TreeGrafter"/>
</dbReference>
<dbReference type="GO" id="GO:0022627">
    <property type="term" value="C:cytosolic small ribosomal subunit"/>
    <property type="evidence" value="ECO:0007669"/>
    <property type="project" value="TreeGrafter"/>
</dbReference>
<evidence type="ECO:0000313" key="3">
    <source>
        <dbReference type="EMBL" id="TLQ46123.1"/>
    </source>
</evidence>
<evidence type="ECO:0000259" key="2">
    <source>
        <dbReference type="Pfam" id="PF16321"/>
    </source>
</evidence>
<organism evidence="3 4">
    <name type="scientific">Streptomyces marianii</name>
    <dbReference type="NCBI Taxonomy" id="1817406"/>
    <lineage>
        <taxon>Bacteria</taxon>
        <taxon>Bacillati</taxon>
        <taxon>Actinomycetota</taxon>
        <taxon>Actinomycetes</taxon>
        <taxon>Kitasatosporales</taxon>
        <taxon>Streptomycetaceae</taxon>
        <taxon>Streptomyces</taxon>
    </lineage>
</organism>
<feature type="domain" description="Sigma 54 modulation/S30EA ribosomal protein C-terminal" evidence="2">
    <location>
        <begin position="312"/>
        <end position="357"/>
    </location>
</feature>
<dbReference type="Proteomes" id="UP000305921">
    <property type="component" value="Unassembled WGS sequence"/>
</dbReference>
<proteinExistence type="predicted"/>
<dbReference type="AlphaFoldDB" id="A0A5R9EDW5"/>